<dbReference type="eggNOG" id="COG3266">
    <property type="taxonomic scope" value="Bacteria"/>
</dbReference>
<keyword evidence="2" id="KW-1133">Transmembrane helix</keyword>
<feature type="compositionally biased region" description="Polar residues" evidence="1">
    <location>
        <begin position="899"/>
        <end position="915"/>
    </location>
</feature>
<feature type="compositionally biased region" description="Polar residues" evidence="1">
    <location>
        <begin position="1051"/>
        <end position="1061"/>
    </location>
</feature>
<dbReference type="PATRIC" id="fig|243090.15.peg.4718"/>
<dbReference type="STRING" id="243090.RB9805"/>
<feature type="compositionally biased region" description="Gly residues" evidence="1">
    <location>
        <begin position="627"/>
        <end position="661"/>
    </location>
</feature>
<feature type="compositionally biased region" description="Polar residues" evidence="1">
    <location>
        <begin position="958"/>
        <end position="968"/>
    </location>
</feature>
<feature type="region of interest" description="Disordered" evidence="1">
    <location>
        <begin position="280"/>
        <end position="301"/>
    </location>
</feature>
<feature type="compositionally biased region" description="Low complexity" evidence="1">
    <location>
        <begin position="15"/>
        <end position="29"/>
    </location>
</feature>
<feature type="compositionally biased region" description="Polar residues" evidence="1">
    <location>
        <begin position="862"/>
        <end position="881"/>
    </location>
</feature>
<dbReference type="EMBL" id="BX294150">
    <property type="protein sequence ID" value="CAD76467.1"/>
    <property type="molecule type" value="Genomic_DNA"/>
</dbReference>
<feature type="compositionally biased region" description="Polar residues" evidence="1">
    <location>
        <begin position="988"/>
        <end position="1022"/>
    </location>
</feature>
<feature type="region of interest" description="Disordered" evidence="1">
    <location>
        <begin position="1144"/>
        <end position="1226"/>
    </location>
</feature>
<feature type="compositionally biased region" description="Basic and acidic residues" evidence="1">
    <location>
        <begin position="829"/>
        <end position="845"/>
    </location>
</feature>
<sequence>MIRFWIDRLSVASSPRSSVSQTSPSGTESRSPSGTAKPAYDTLIQTRIDAARSALWRAELTRQMLRGVLVAMAAMLAWVVMDQWIWSPGIAGRLAFASIAIVAATVHIVRSVWPVMRSSVRADYAARALERDHPELGHALSSYITLTAQDSGDATSKGHLSKRVVQSIGATTAAKLRSIDALPEEATGLLRWWIATIALMSVLMIYVIASPKNTLQSAARVMAPTANIRPANRVQITDVQPGDAEILAGRTVVVSANIRGLREEESVEFRWLNSNVKESSRSSSNAFADGRSTEMQIDESTSTSATIAYTASIDVSHQARGVQRYEIVAGDAVAGPFEWTIRDTPVVSVTEVEYQPPSYTGESSRIRRSGSIRGVDGTRVTLRARVNRPVARAVVEFNPKPMGQEVRATAGVREMTLSDDGRSLELPFDLRSGEVATRAVELESYRIRVWDQAEQTNSDPIVYPIQVIRDLPPEITIVVPRRSPKPVPMDAQQLFEIHAADVDFGLSEIEIEIRRGIDLIARASLWKSESGEKGNQIAEYRFRPSRMILANAGRRGSRASRLMVGDEVEVVAVATDNRRDASNPNIQPGVTRTAPVRLQIVAGRDSEEQTPDEQDDNDGQTPDDGGSPNGSGAGEEGQSGGGSGESGQSEQGGQGGEGQSGSGESNSEQTGENDNGGGDSNGSSSGGESSEGDSDPNDPSKSNGGNSASNSNNNDGSDSSESSAGNPGESSNDPDAMSEGQNNSTGGESGENEAGEPDNSQRSTDGSGQNGQENNNQQSGDVGEQGSSESSEPGSNQDGSRGSSGKPEGSQESGGSPQPQSAPQDDAEAFERINEYLKEQQEREGGQQPSGENPSGDDPGGNDSNSPEPQGGTSQDGNSQEGPPRGTESESQSDDTNDPGAQQNGSEQSSGNPSNDDGAGEGLPSDDASSSGDAGEESSGKESGESGSESSDAQSGEPSQASGDSEQPSADPGQTPDGLPSSEDSKGSQEGASDAGTQNSGNQDNSGDQDTSGGEGSEQGTPRDQAGDQNSSNQDASSDASPSGSDLSSSEKASNNNDGTPSQSNSNGSESSNFTGESTASGNLNGSGDGEAELPKANPAELEYTKQATDMVLDYLDETRQDPDQNLLDRLKWTPEDLQRFRDRWQNVKPIDQPGANPNLDRSDVEEALRSLGMRAPKAIRSESKPSEKDGLRGLQDSGNRRQAPAPVRDAFEAFRRGWKSTESSN</sequence>
<keyword evidence="2" id="KW-0472">Membrane</keyword>
<dbReference type="AlphaFoldDB" id="Q7UL12"/>
<reference evidence="3 4" key="1">
    <citation type="journal article" date="2003" name="Proc. Natl. Acad. Sci. U.S.A.">
        <title>Complete genome sequence of the marine planctomycete Pirellula sp. strain 1.</title>
        <authorList>
            <person name="Gloeckner F.O."/>
            <person name="Kube M."/>
            <person name="Bauer M."/>
            <person name="Teeling H."/>
            <person name="Lombardot T."/>
            <person name="Ludwig W."/>
            <person name="Gade D."/>
            <person name="Beck A."/>
            <person name="Borzym K."/>
            <person name="Heitmann K."/>
            <person name="Rabus R."/>
            <person name="Schlesner H."/>
            <person name="Amann R."/>
            <person name="Reinhardt R."/>
        </authorList>
    </citation>
    <scope>NUCLEOTIDE SEQUENCE [LARGE SCALE GENOMIC DNA]</scope>
    <source>
        <strain evidence="4">DSM 10527 / NCIMB 13988 / SH1</strain>
    </source>
</reference>
<organism evidence="3 4">
    <name type="scientific">Rhodopirellula baltica (strain DSM 10527 / NCIMB 13988 / SH1)</name>
    <dbReference type="NCBI Taxonomy" id="243090"/>
    <lineage>
        <taxon>Bacteria</taxon>
        <taxon>Pseudomonadati</taxon>
        <taxon>Planctomycetota</taxon>
        <taxon>Planctomycetia</taxon>
        <taxon>Pirellulales</taxon>
        <taxon>Pirellulaceae</taxon>
        <taxon>Rhodopirellula</taxon>
    </lineage>
</organism>
<evidence type="ECO:0000313" key="4">
    <source>
        <dbReference type="Proteomes" id="UP000001025"/>
    </source>
</evidence>
<feature type="compositionally biased region" description="Basic and acidic residues" evidence="1">
    <location>
        <begin position="1180"/>
        <end position="1192"/>
    </location>
</feature>
<name>Q7UL12_RHOBA</name>
<evidence type="ECO:0000256" key="2">
    <source>
        <dbReference type="SAM" id="Phobius"/>
    </source>
</evidence>
<feature type="region of interest" description="Disordered" evidence="1">
    <location>
        <begin position="15"/>
        <end position="37"/>
    </location>
</feature>
<dbReference type="OrthoDB" id="257350at2"/>
<feature type="compositionally biased region" description="Polar residues" evidence="1">
    <location>
        <begin position="728"/>
        <end position="746"/>
    </location>
</feature>
<accession>Q7UL12</accession>
<feature type="compositionally biased region" description="Low complexity" evidence="1">
    <location>
        <begin position="945"/>
        <end position="957"/>
    </location>
</feature>
<keyword evidence="4" id="KW-1185">Reference proteome</keyword>
<feature type="compositionally biased region" description="Low complexity" evidence="1">
    <location>
        <begin position="1062"/>
        <end position="1079"/>
    </location>
</feature>
<feature type="compositionally biased region" description="Low complexity" evidence="1">
    <location>
        <begin position="697"/>
        <end position="726"/>
    </location>
</feature>
<dbReference type="Proteomes" id="UP000001025">
    <property type="component" value="Chromosome"/>
</dbReference>
<feature type="compositionally biased region" description="Low complexity" evidence="1">
    <location>
        <begin position="1028"/>
        <end position="1050"/>
    </location>
</feature>
<gene>
    <name evidence="3" type="ordered locus">RB9805</name>
</gene>
<feature type="transmembrane region" description="Helical" evidence="2">
    <location>
        <begin position="67"/>
        <end position="86"/>
    </location>
</feature>
<feature type="compositionally biased region" description="Acidic residues" evidence="1">
    <location>
        <begin position="608"/>
        <end position="618"/>
    </location>
</feature>
<keyword evidence="2" id="KW-0812">Transmembrane</keyword>
<dbReference type="KEGG" id="rba:RB9805"/>
<evidence type="ECO:0000313" key="3">
    <source>
        <dbReference type="EMBL" id="CAD76467.1"/>
    </source>
</evidence>
<feature type="transmembrane region" description="Helical" evidence="2">
    <location>
        <begin position="92"/>
        <end position="113"/>
    </location>
</feature>
<dbReference type="InParanoid" id="Q7UL12"/>
<protein>
    <submittedName>
        <fullName evidence="3">Similar to circumsporozoite protein-putative membrane associated protein</fullName>
    </submittedName>
</protein>
<feature type="compositionally biased region" description="Low complexity" evidence="1">
    <location>
        <begin position="662"/>
        <end position="673"/>
    </location>
</feature>
<evidence type="ECO:0000256" key="1">
    <source>
        <dbReference type="SAM" id="MobiDB-lite"/>
    </source>
</evidence>
<feature type="transmembrane region" description="Helical" evidence="2">
    <location>
        <begin position="189"/>
        <end position="209"/>
    </location>
</feature>
<dbReference type="HOGENOM" id="CLU_268129_0_0_0"/>
<proteinExistence type="predicted"/>
<feature type="region of interest" description="Disordered" evidence="1">
    <location>
        <begin position="575"/>
        <end position="1105"/>
    </location>
</feature>
<feature type="compositionally biased region" description="Low complexity" evidence="1">
    <location>
        <begin position="766"/>
        <end position="824"/>
    </location>
</feature>
<dbReference type="EnsemblBacteria" id="CAD76467">
    <property type="protein sequence ID" value="CAD76467"/>
    <property type="gene ID" value="RB9805"/>
</dbReference>